<evidence type="ECO:0000313" key="2">
    <source>
        <dbReference type="EMBL" id="SDM16966.1"/>
    </source>
</evidence>
<dbReference type="RefSeq" id="WP_091712331.1">
    <property type="nucleotide sequence ID" value="NZ_FNHS01000001.1"/>
</dbReference>
<dbReference type="OrthoDB" id="8163591at2"/>
<dbReference type="STRING" id="582672.SAMN05216360_10144"/>
<keyword evidence="1" id="KW-0472">Membrane</keyword>
<keyword evidence="1" id="KW-1133">Transmembrane helix</keyword>
<protein>
    <submittedName>
        <fullName evidence="2">Uncharacterized protein</fullName>
    </submittedName>
</protein>
<gene>
    <name evidence="2" type="ORF">SAMN05216360_10144</name>
</gene>
<name>A0A1G9R108_9HYPH</name>
<keyword evidence="1" id="KW-0812">Transmembrane</keyword>
<dbReference type="AlphaFoldDB" id="A0A1G9R108"/>
<keyword evidence="3" id="KW-1185">Reference proteome</keyword>
<organism evidence="2 3">
    <name type="scientific">Methylobacterium phyllostachyos</name>
    <dbReference type="NCBI Taxonomy" id="582672"/>
    <lineage>
        <taxon>Bacteria</taxon>
        <taxon>Pseudomonadati</taxon>
        <taxon>Pseudomonadota</taxon>
        <taxon>Alphaproteobacteria</taxon>
        <taxon>Hyphomicrobiales</taxon>
        <taxon>Methylobacteriaceae</taxon>
        <taxon>Methylobacterium</taxon>
    </lineage>
</organism>
<accession>A0A1G9R108</accession>
<sequence length="338" mass="36961">MAVTPQSADRNWLSFARFLLLSVAGVFVGYLALAVLIDPYDTGRSTLLSRGAVRPQGPRTASAVRGRDPAYTGAVIGNSHIQLIEPAALTRLTGIPFVQLSVPATGPAEQFAVLDWYLQHHARPAALVLSADSFWCADDPAFPSEHGFPYWLLGGWPDYLGGLIRFPAAQETVNRLGWLLNPHHKTAAADGWWDYERNYLSQGFGVDPAKKAALEKPVGPEPEPHHGGPFPIAKRFRAELARIPGRTPVVVVFPPVYARAEPPPGSPRARVEAACRSEVRTALATHPSSAVVDWRDGRPGSTDPDLFFDQTHYRLPLGRTLTTEIADAIVRLRTQMTE</sequence>
<evidence type="ECO:0000313" key="3">
    <source>
        <dbReference type="Proteomes" id="UP000198704"/>
    </source>
</evidence>
<proteinExistence type="predicted"/>
<dbReference type="Proteomes" id="UP000198704">
    <property type="component" value="Unassembled WGS sequence"/>
</dbReference>
<feature type="transmembrane region" description="Helical" evidence="1">
    <location>
        <begin position="15"/>
        <end position="37"/>
    </location>
</feature>
<dbReference type="EMBL" id="FNHS01000001">
    <property type="protein sequence ID" value="SDM16966.1"/>
    <property type="molecule type" value="Genomic_DNA"/>
</dbReference>
<evidence type="ECO:0000256" key="1">
    <source>
        <dbReference type="SAM" id="Phobius"/>
    </source>
</evidence>
<reference evidence="3" key="1">
    <citation type="submission" date="2016-10" db="EMBL/GenBank/DDBJ databases">
        <authorList>
            <person name="Varghese N."/>
            <person name="Submissions S."/>
        </authorList>
    </citation>
    <scope>NUCLEOTIDE SEQUENCE [LARGE SCALE GENOMIC DNA]</scope>
    <source>
        <strain evidence="3">BL47</strain>
    </source>
</reference>